<feature type="transmembrane region" description="Helical" evidence="1">
    <location>
        <begin position="59"/>
        <end position="79"/>
    </location>
</feature>
<reference evidence="2 4" key="1">
    <citation type="journal article" date="2011" name="Nature">
        <title>The Medicago genome provides insight into the evolution of rhizobial symbioses.</title>
        <authorList>
            <person name="Young N.D."/>
            <person name="Debelle F."/>
            <person name="Oldroyd G.E."/>
            <person name="Geurts R."/>
            <person name="Cannon S.B."/>
            <person name="Udvardi M.K."/>
            <person name="Benedito V.A."/>
            <person name="Mayer K.F."/>
            <person name="Gouzy J."/>
            <person name="Schoof H."/>
            <person name="Van de Peer Y."/>
            <person name="Proost S."/>
            <person name="Cook D.R."/>
            <person name="Meyers B.C."/>
            <person name="Spannagl M."/>
            <person name="Cheung F."/>
            <person name="De Mita S."/>
            <person name="Krishnakumar V."/>
            <person name="Gundlach H."/>
            <person name="Zhou S."/>
            <person name="Mudge J."/>
            <person name="Bharti A.K."/>
            <person name="Murray J.D."/>
            <person name="Naoumkina M.A."/>
            <person name="Rosen B."/>
            <person name="Silverstein K.A."/>
            <person name="Tang H."/>
            <person name="Rombauts S."/>
            <person name="Zhao P.X."/>
            <person name="Zhou P."/>
            <person name="Barbe V."/>
            <person name="Bardou P."/>
            <person name="Bechner M."/>
            <person name="Bellec A."/>
            <person name="Berger A."/>
            <person name="Berges H."/>
            <person name="Bidwell S."/>
            <person name="Bisseling T."/>
            <person name="Choisne N."/>
            <person name="Couloux A."/>
            <person name="Denny R."/>
            <person name="Deshpande S."/>
            <person name="Dai X."/>
            <person name="Doyle J.J."/>
            <person name="Dudez A.M."/>
            <person name="Farmer A.D."/>
            <person name="Fouteau S."/>
            <person name="Franken C."/>
            <person name="Gibelin C."/>
            <person name="Gish J."/>
            <person name="Goldstein S."/>
            <person name="Gonzalez A.J."/>
            <person name="Green P.J."/>
            <person name="Hallab A."/>
            <person name="Hartog M."/>
            <person name="Hua A."/>
            <person name="Humphray S.J."/>
            <person name="Jeong D.H."/>
            <person name="Jing Y."/>
            <person name="Jocker A."/>
            <person name="Kenton S.M."/>
            <person name="Kim D.J."/>
            <person name="Klee K."/>
            <person name="Lai H."/>
            <person name="Lang C."/>
            <person name="Lin S."/>
            <person name="Macmil S.L."/>
            <person name="Magdelenat G."/>
            <person name="Matthews L."/>
            <person name="McCorrison J."/>
            <person name="Monaghan E.L."/>
            <person name="Mun J.H."/>
            <person name="Najar F.Z."/>
            <person name="Nicholson C."/>
            <person name="Noirot C."/>
            <person name="O'Bleness M."/>
            <person name="Paule C.R."/>
            <person name="Poulain J."/>
            <person name="Prion F."/>
            <person name="Qin B."/>
            <person name="Qu C."/>
            <person name="Retzel E.F."/>
            <person name="Riddle C."/>
            <person name="Sallet E."/>
            <person name="Samain S."/>
            <person name="Samson N."/>
            <person name="Sanders I."/>
            <person name="Saurat O."/>
            <person name="Scarpelli C."/>
            <person name="Schiex T."/>
            <person name="Segurens B."/>
            <person name="Severin A.J."/>
            <person name="Sherrier D.J."/>
            <person name="Shi R."/>
            <person name="Sims S."/>
            <person name="Singer S.R."/>
            <person name="Sinharoy S."/>
            <person name="Sterck L."/>
            <person name="Viollet A."/>
            <person name="Wang B.B."/>
            <person name="Wang K."/>
            <person name="Wang M."/>
            <person name="Wang X."/>
            <person name="Warfsmann J."/>
            <person name="Weissenbach J."/>
            <person name="White D.D."/>
            <person name="White J.D."/>
            <person name="Wiley G.B."/>
            <person name="Wincker P."/>
            <person name="Xing Y."/>
            <person name="Yang L."/>
            <person name="Yao Z."/>
            <person name="Ying F."/>
            <person name="Zhai J."/>
            <person name="Zhou L."/>
            <person name="Zuber A."/>
            <person name="Denarie J."/>
            <person name="Dixon R.A."/>
            <person name="May G.D."/>
            <person name="Schwartz D.C."/>
            <person name="Rogers J."/>
            <person name="Quetier F."/>
            <person name="Town C.D."/>
            <person name="Roe B.A."/>
        </authorList>
    </citation>
    <scope>NUCLEOTIDE SEQUENCE [LARGE SCALE GENOMIC DNA]</scope>
    <source>
        <strain evidence="2">A17</strain>
        <strain evidence="3 4">cv. Jemalong A17</strain>
    </source>
</reference>
<keyword evidence="1" id="KW-1133">Transmembrane helix</keyword>
<gene>
    <name evidence="2" type="ordered locus">MTR_6g048870</name>
</gene>
<dbReference type="Proteomes" id="UP000002051">
    <property type="component" value="Chromosome 6"/>
</dbReference>
<keyword evidence="1" id="KW-0472">Membrane</keyword>
<evidence type="ECO:0000313" key="3">
    <source>
        <dbReference type="EnsemblPlants" id="KEH26265"/>
    </source>
</evidence>
<evidence type="ECO:0000313" key="2">
    <source>
        <dbReference type="EMBL" id="KEH26265.1"/>
    </source>
</evidence>
<sequence length="190" mass="21213">MIIGSSFAWFGCSPILDALFGWACFLASVARFGLVLRLVGGYMAPGLFFWFFACCSSGGSYLSLVLLLLFLWFSLGVGYRVNDNASAMAEFSIYVDAGCFSNEQTGWGLIVKNHDEAIVFKACTLEELAVEPALAEALGLYDYYNTHLTMIDLVEKVKYHSLWWMKANHANFVYGTSRWWSDPLICLGID</sequence>
<keyword evidence="1 2" id="KW-0812">Transmembrane</keyword>
<feature type="transmembrane region" description="Helical" evidence="1">
    <location>
        <begin position="6"/>
        <end position="27"/>
    </location>
</feature>
<dbReference type="HOGENOM" id="CLU_1430012_0_0_1"/>
<evidence type="ECO:0000313" key="4">
    <source>
        <dbReference type="Proteomes" id="UP000002051"/>
    </source>
</evidence>
<keyword evidence="4" id="KW-1185">Reference proteome</keyword>
<proteinExistence type="predicted"/>
<reference evidence="3" key="3">
    <citation type="submission" date="2015-04" db="UniProtKB">
        <authorList>
            <consortium name="EnsemblPlants"/>
        </authorList>
    </citation>
    <scope>IDENTIFICATION</scope>
    <source>
        <strain evidence="3">cv. Jemalong A17</strain>
    </source>
</reference>
<accession>A0A072UKA6</accession>
<organism evidence="2 4">
    <name type="scientific">Medicago truncatula</name>
    <name type="common">Barrel medic</name>
    <name type="synonym">Medicago tribuloides</name>
    <dbReference type="NCBI Taxonomy" id="3880"/>
    <lineage>
        <taxon>Eukaryota</taxon>
        <taxon>Viridiplantae</taxon>
        <taxon>Streptophyta</taxon>
        <taxon>Embryophyta</taxon>
        <taxon>Tracheophyta</taxon>
        <taxon>Spermatophyta</taxon>
        <taxon>Magnoliopsida</taxon>
        <taxon>eudicotyledons</taxon>
        <taxon>Gunneridae</taxon>
        <taxon>Pentapetalae</taxon>
        <taxon>rosids</taxon>
        <taxon>fabids</taxon>
        <taxon>Fabales</taxon>
        <taxon>Fabaceae</taxon>
        <taxon>Papilionoideae</taxon>
        <taxon>50 kb inversion clade</taxon>
        <taxon>NPAAA clade</taxon>
        <taxon>Hologalegina</taxon>
        <taxon>IRL clade</taxon>
        <taxon>Trifolieae</taxon>
        <taxon>Medicago</taxon>
    </lineage>
</organism>
<evidence type="ECO:0000256" key="1">
    <source>
        <dbReference type="SAM" id="Phobius"/>
    </source>
</evidence>
<reference evidence="2 4" key="2">
    <citation type="journal article" date="2014" name="BMC Genomics">
        <title>An improved genome release (version Mt4.0) for the model legume Medicago truncatula.</title>
        <authorList>
            <person name="Tang H."/>
            <person name="Krishnakumar V."/>
            <person name="Bidwell S."/>
            <person name="Rosen B."/>
            <person name="Chan A."/>
            <person name="Zhou S."/>
            <person name="Gentzbittel L."/>
            <person name="Childs K.L."/>
            <person name="Yandell M."/>
            <person name="Gundlach H."/>
            <person name="Mayer K.F."/>
            <person name="Schwartz D.C."/>
            <person name="Town C.D."/>
        </authorList>
    </citation>
    <scope>GENOME REANNOTATION</scope>
    <source>
        <strain evidence="2">A17</strain>
        <strain evidence="3 4">cv. Jemalong A17</strain>
    </source>
</reference>
<dbReference type="EMBL" id="CM001222">
    <property type="protein sequence ID" value="KEH26265.1"/>
    <property type="molecule type" value="Genomic_DNA"/>
</dbReference>
<name>A0A072UKA6_MEDTR</name>
<dbReference type="EnsemblPlants" id="KEH26265">
    <property type="protein sequence ID" value="KEH26265"/>
    <property type="gene ID" value="MTR_6g048870"/>
</dbReference>
<dbReference type="AlphaFoldDB" id="A0A072UKA6"/>
<protein>
    <submittedName>
        <fullName evidence="2">Transmembrane protein, putative</fullName>
    </submittedName>
</protein>